<sequence length="130" mass="13958">METTTTNAVQAIVKSVELSFVNYILLALSCALGLAFIAGIVAIVLKEISRWRDAKAMHLKQKLNIRRKGISGGSAVRRGQSCDSFSASEMTSYIQLTETPTSIRCSSAWTPSPVTRNSGSNSPTSGNFSL</sequence>
<evidence type="ECO:0000256" key="2">
    <source>
        <dbReference type="SAM" id="Phobius"/>
    </source>
</evidence>
<keyword evidence="4" id="KW-1185">Reference proteome</keyword>
<evidence type="ECO:0000313" key="4">
    <source>
        <dbReference type="Proteomes" id="UP000828390"/>
    </source>
</evidence>
<feature type="transmembrane region" description="Helical" evidence="2">
    <location>
        <begin position="20"/>
        <end position="45"/>
    </location>
</feature>
<organism evidence="3 4">
    <name type="scientific">Dreissena polymorpha</name>
    <name type="common">Zebra mussel</name>
    <name type="synonym">Mytilus polymorpha</name>
    <dbReference type="NCBI Taxonomy" id="45954"/>
    <lineage>
        <taxon>Eukaryota</taxon>
        <taxon>Metazoa</taxon>
        <taxon>Spiralia</taxon>
        <taxon>Lophotrochozoa</taxon>
        <taxon>Mollusca</taxon>
        <taxon>Bivalvia</taxon>
        <taxon>Autobranchia</taxon>
        <taxon>Heteroconchia</taxon>
        <taxon>Euheterodonta</taxon>
        <taxon>Imparidentia</taxon>
        <taxon>Neoheterodontei</taxon>
        <taxon>Myida</taxon>
        <taxon>Dreissenoidea</taxon>
        <taxon>Dreissenidae</taxon>
        <taxon>Dreissena</taxon>
    </lineage>
</organism>
<protein>
    <submittedName>
        <fullName evidence="3">Uncharacterized protein</fullName>
    </submittedName>
</protein>
<reference evidence="3" key="2">
    <citation type="submission" date="2020-11" db="EMBL/GenBank/DDBJ databases">
        <authorList>
            <person name="McCartney M.A."/>
            <person name="Auch B."/>
            <person name="Kono T."/>
            <person name="Mallez S."/>
            <person name="Becker A."/>
            <person name="Gohl D.M."/>
            <person name="Silverstein K.A.T."/>
            <person name="Koren S."/>
            <person name="Bechman K.B."/>
            <person name="Herman A."/>
            <person name="Abrahante J.E."/>
            <person name="Garbe J."/>
        </authorList>
    </citation>
    <scope>NUCLEOTIDE SEQUENCE</scope>
    <source>
        <strain evidence="3">Duluth1</strain>
        <tissue evidence="3">Whole animal</tissue>
    </source>
</reference>
<keyword evidence="2" id="KW-0472">Membrane</keyword>
<reference evidence="3" key="1">
    <citation type="journal article" date="2019" name="bioRxiv">
        <title>The Genome of the Zebra Mussel, Dreissena polymorpha: A Resource for Invasive Species Research.</title>
        <authorList>
            <person name="McCartney M.A."/>
            <person name="Auch B."/>
            <person name="Kono T."/>
            <person name="Mallez S."/>
            <person name="Zhang Y."/>
            <person name="Obille A."/>
            <person name="Becker A."/>
            <person name="Abrahante J.E."/>
            <person name="Garbe J."/>
            <person name="Badalamenti J.P."/>
            <person name="Herman A."/>
            <person name="Mangelson H."/>
            <person name="Liachko I."/>
            <person name="Sullivan S."/>
            <person name="Sone E.D."/>
            <person name="Koren S."/>
            <person name="Silverstein K.A.T."/>
            <person name="Beckman K.B."/>
            <person name="Gohl D.M."/>
        </authorList>
    </citation>
    <scope>NUCLEOTIDE SEQUENCE</scope>
    <source>
        <strain evidence="3">Duluth1</strain>
        <tissue evidence="3">Whole animal</tissue>
    </source>
</reference>
<dbReference type="OrthoDB" id="6140639at2759"/>
<proteinExistence type="predicted"/>
<dbReference type="AlphaFoldDB" id="A0A9D4K6W3"/>
<comment type="caution">
    <text evidence="3">The sequence shown here is derived from an EMBL/GenBank/DDBJ whole genome shotgun (WGS) entry which is preliminary data.</text>
</comment>
<feature type="region of interest" description="Disordered" evidence="1">
    <location>
        <begin position="104"/>
        <end position="130"/>
    </location>
</feature>
<accession>A0A9D4K6W3</accession>
<evidence type="ECO:0000256" key="1">
    <source>
        <dbReference type="SAM" id="MobiDB-lite"/>
    </source>
</evidence>
<keyword evidence="2" id="KW-1133">Transmembrane helix</keyword>
<keyword evidence="2" id="KW-0812">Transmembrane</keyword>
<dbReference type="Proteomes" id="UP000828390">
    <property type="component" value="Unassembled WGS sequence"/>
</dbReference>
<dbReference type="EMBL" id="JAIWYP010000004">
    <property type="protein sequence ID" value="KAH3834141.1"/>
    <property type="molecule type" value="Genomic_DNA"/>
</dbReference>
<gene>
    <name evidence="3" type="ORF">DPMN_107460</name>
</gene>
<evidence type="ECO:0000313" key="3">
    <source>
        <dbReference type="EMBL" id="KAH3834141.1"/>
    </source>
</evidence>
<name>A0A9D4K6W3_DREPO</name>